<feature type="modified residue" description="N6-carboxylysine" evidence="11">
    <location>
        <position position="234"/>
    </location>
</feature>
<dbReference type="EC" id="6.3.2.-" evidence="11"/>
<dbReference type="InterPro" id="IPR004101">
    <property type="entry name" value="Mur_ligase_C"/>
</dbReference>
<dbReference type="SUPFAM" id="SSF63418">
    <property type="entry name" value="MurE/MurF N-terminal domain"/>
    <property type="match status" value="1"/>
</dbReference>
<comment type="pathway">
    <text evidence="11 12">Cell wall biogenesis; peptidoglycan biosynthesis.</text>
</comment>
<keyword evidence="8 11" id="KW-0573">Peptidoglycan synthesis</keyword>
<keyword evidence="6 11" id="KW-0067">ATP-binding</keyword>
<evidence type="ECO:0000313" key="16">
    <source>
        <dbReference type="EMBL" id="QBF83342.1"/>
    </source>
</evidence>
<evidence type="ECO:0000256" key="11">
    <source>
        <dbReference type="HAMAP-Rule" id="MF_00208"/>
    </source>
</evidence>
<sequence length="505" mass="54628">MMLLKDLLAPWFHYAGAESIDELVLDSRQASQGKLFVALPGYQVDGRNFIEQAINSGASAVLTHTDQPDEHSAVEYKLVEYSHVEQKAQQIPVISFFQLNRQLSAIAAQFYQVSTQSINVIGITGTNGKTSVNQIIAQLIEASGQKAAVMGTLGNGPLGELVESGNTTADAITVMRQLAEFSSLGCSTCAMEVSSHGLSQGRVEAVPFSTAVFTNLSRDHLDFHGDMQSYGAAKKRLFSFPHVRHGVINADDDIGKKWLNELSDRGYQSYSLINPNADYFCDAIHYHNQGVSARLHYRVADNRRATIKLNTALLGAFNLANVLAAVAALHQQGIEMATLNAAIANVKPVAGRMETFSNEETATIVVDYAHTPDALEQALAALRLHCDGQLWCVFGCGGDRDKGKRPLMARAAEQGADRVVITSDNARSEDPQQIIDDAKQGLSHPALAICEVDRVTAIKRVVAHAKPGDIVLLAGKGHETYQEVAGEKHHYDERALAAELVGGTL</sequence>
<evidence type="ECO:0000256" key="10">
    <source>
        <dbReference type="ARBA" id="ARBA00023316"/>
    </source>
</evidence>
<evidence type="ECO:0000313" key="17">
    <source>
        <dbReference type="Proteomes" id="UP000291106"/>
    </source>
</evidence>
<comment type="similarity">
    <text evidence="1 11">Belongs to the MurCDEF family. MurE subfamily.</text>
</comment>
<comment type="subcellular location">
    <subcellularLocation>
        <location evidence="11 12">Cytoplasm</location>
    </subcellularLocation>
</comment>
<dbReference type="UniPathway" id="UPA00219"/>
<comment type="cofactor">
    <cofactor evidence="11">
        <name>Mg(2+)</name>
        <dbReference type="ChEBI" id="CHEBI:18420"/>
    </cofactor>
</comment>
<dbReference type="GO" id="GO:0000287">
    <property type="term" value="F:magnesium ion binding"/>
    <property type="evidence" value="ECO:0007669"/>
    <property type="project" value="UniProtKB-UniRule"/>
</dbReference>
<evidence type="ECO:0000256" key="9">
    <source>
        <dbReference type="ARBA" id="ARBA00023306"/>
    </source>
</evidence>
<comment type="PTM">
    <text evidence="11">Carboxylation is probably crucial for Mg(2+) binding and, consequently, for the gamma-phosphate positioning of ATP.</text>
</comment>
<proteinExistence type="inferred from homology"/>
<dbReference type="InterPro" id="IPR036565">
    <property type="entry name" value="Mur-like_cat_sf"/>
</dbReference>
<feature type="domain" description="Mur ligase C-terminal" evidence="14">
    <location>
        <begin position="351"/>
        <end position="477"/>
    </location>
</feature>
<dbReference type="GO" id="GO:0005524">
    <property type="term" value="F:ATP binding"/>
    <property type="evidence" value="ECO:0007669"/>
    <property type="project" value="UniProtKB-UniRule"/>
</dbReference>
<evidence type="ECO:0000259" key="15">
    <source>
        <dbReference type="Pfam" id="PF08245"/>
    </source>
</evidence>
<dbReference type="NCBIfam" id="NF001126">
    <property type="entry name" value="PRK00139.1-4"/>
    <property type="match status" value="1"/>
</dbReference>
<dbReference type="EMBL" id="CP036200">
    <property type="protein sequence ID" value="QBF83342.1"/>
    <property type="molecule type" value="Genomic_DNA"/>
</dbReference>
<dbReference type="Gene3D" id="3.40.1390.10">
    <property type="entry name" value="MurE/MurF, N-terminal domain"/>
    <property type="match status" value="1"/>
</dbReference>
<feature type="domain" description="Mur ligase N-terminal catalytic" evidence="13">
    <location>
        <begin position="21"/>
        <end position="111"/>
    </location>
</feature>
<dbReference type="InterPro" id="IPR018109">
    <property type="entry name" value="Folylpolyglutamate_synth_CS"/>
</dbReference>
<dbReference type="AlphaFoldDB" id="A0A411PIW1"/>
<feature type="binding site" evidence="11">
    <location>
        <position position="200"/>
    </location>
    <ligand>
        <name>UDP-N-acetyl-alpha-D-muramoyl-L-alanyl-D-glutamate</name>
        <dbReference type="ChEBI" id="CHEBI:83900"/>
    </ligand>
</feature>
<keyword evidence="2 11" id="KW-0963">Cytoplasm</keyword>
<dbReference type="PANTHER" id="PTHR23135:SF4">
    <property type="entry name" value="UDP-N-ACETYLMURAMOYL-L-ALANYL-D-GLUTAMATE--2,6-DIAMINOPIMELATE LIGASE MURE HOMOLOG, CHLOROPLASTIC"/>
    <property type="match status" value="1"/>
</dbReference>
<dbReference type="NCBIfam" id="TIGR01085">
    <property type="entry name" value="murE"/>
    <property type="match status" value="1"/>
</dbReference>
<evidence type="ECO:0000256" key="4">
    <source>
        <dbReference type="ARBA" id="ARBA00022618"/>
    </source>
</evidence>
<dbReference type="KEGG" id="smai:EXU30_11985"/>
<reference evidence="16 17" key="1">
    <citation type="submission" date="2019-02" db="EMBL/GenBank/DDBJ databases">
        <title>Shewanella sp. D4-2 isolated from Dokdo Island.</title>
        <authorList>
            <person name="Baek K."/>
        </authorList>
    </citation>
    <scope>NUCLEOTIDE SEQUENCE [LARGE SCALE GENOMIC DNA]</scope>
    <source>
        <strain evidence="16 17">D4-2</strain>
    </source>
</reference>
<dbReference type="OrthoDB" id="9800958at2"/>
<keyword evidence="9 11" id="KW-0131">Cell cycle</keyword>
<feature type="binding site" evidence="11">
    <location>
        <position position="166"/>
    </location>
    <ligand>
        <name>UDP-N-acetyl-alpha-D-muramoyl-L-alanyl-D-glutamate</name>
        <dbReference type="ChEBI" id="CHEBI:83900"/>
    </ligand>
</feature>
<feature type="binding site" evidence="11">
    <location>
        <begin position="125"/>
        <end position="131"/>
    </location>
    <ligand>
        <name>ATP</name>
        <dbReference type="ChEBI" id="CHEBI:30616"/>
    </ligand>
</feature>
<evidence type="ECO:0000259" key="13">
    <source>
        <dbReference type="Pfam" id="PF01225"/>
    </source>
</evidence>
<feature type="domain" description="Mur ligase central" evidence="15">
    <location>
        <begin position="123"/>
        <end position="328"/>
    </location>
</feature>
<dbReference type="Pfam" id="PF02875">
    <property type="entry name" value="Mur_ligase_C"/>
    <property type="match status" value="1"/>
</dbReference>
<dbReference type="HAMAP" id="MF_00208">
    <property type="entry name" value="MurE"/>
    <property type="match status" value="1"/>
</dbReference>
<dbReference type="Pfam" id="PF08245">
    <property type="entry name" value="Mur_ligase_M"/>
    <property type="match status" value="1"/>
</dbReference>
<dbReference type="Gene3D" id="3.40.1190.10">
    <property type="entry name" value="Mur-like, catalytic domain"/>
    <property type="match status" value="1"/>
</dbReference>
<dbReference type="GO" id="GO:0005737">
    <property type="term" value="C:cytoplasm"/>
    <property type="evidence" value="ECO:0007669"/>
    <property type="project" value="UniProtKB-SubCell"/>
</dbReference>
<dbReference type="PROSITE" id="PS01011">
    <property type="entry name" value="FOLYLPOLYGLU_SYNT_1"/>
    <property type="match status" value="1"/>
</dbReference>
<dbReference type="GO" id="GO:0009252">
    <property type="term" value="P:peptidoglycan biosynthetic process"/>
    <property type="evidence" value="ECO:0007669"/>
    <property type="project" value="UniProtKB-UniRule"/>
</dbReference>
<keyword evidence="7 11" id="KW-0133">Cell shape</keyword>
<dbReference type="SUPFAM" id="SSF53244">
    <property type="entry name" value="MurD-like peptide ligases, peptide-binding domain"/>
    <property type="match status" value="1"/>
</dbReference>
<dbReference type="InterPro" id="IPR035911">
    <property type="entry name" value="MurE/MurF_N"/>
</dbReference>
<comment type="function">
    <text evidence="11">Catalyzes the addition of an amino acid to the nucleotide precursor UDP-N-acetylmuramoyl-L-alanyl-D-glutamate (UMAG) in the biosynthesis of bacterial cell-wall peptidoglycan.</text>
</comment>
<dbReference type="InterPro" id="IPR005761">
    <property type="entry name" value="UDP-N-AcMur-Glu-dNH2Pim_ligase"/>
</dbReference>
<dbReference type="GO" id="GO:0071555">
    <property type="term" value="P:cell wall organization"/>
    <property type="evidence" value="ECO:0007669"/>
    <property type="project" value="UniProtKB-KW"/>
</dbReference>
<feature type="binding site" evidence="11">
    <location>
        <position position="194"/>
    </location>
    <ligand>
        <name>UDP-N-acetyl-alpha-D-muramoyl-L-alanyl-D-glutamate</name>
        <dbReference type="ChEBI" id="CHEBI:83900"/>
    </ligand>
</feature>
<evidence type="ECO:0000256" key="6">
    <source>
        <dbReference type="ARBA" id="ARBA00022840"/>
    </source>
</evidence>
<evidence type="ECO:0000256" key="1">
    <source>
        <dbReference type="ARBA" id="ARBA00005898"/>
    </source>
</evidence>
<dbReference type="InterPro" id="IPR013221">
    <property type="entry name" value="Mur_ligase_cen"/>
</dbReference>
<dbReference type="Gene3D" id="3.90.190.20">
    <property type="entry name" value="Mur ligase, C-terminal domain"/>
    <property type="match status" value="1"/>
</dbReference>
<feature type="binding site" evidence="11">
    <location>
        <position position="202"/>
    </location>
    <ligand>
        <name>UDP-N-acetyl-alpha-D-muramoyl-L-alanyl-D-glutamate</name>
        <dbReference type="ChEBI" id="CHEBI:83900"/>
    </ligand>
</feature>
<evidence type="ECO:0000256" key="2">
    <source>
        <dbReference type="ARBA" id="ARBA00022490"/>
    </source>
</evidence>
<keyword evidence="3 11" id="KW-0436">Ligase</keyword>
<evidence type="ECO:0000259" key="14">
    <source>
        <dbReference type="Pfam" id="PF02875"/>
    </source>
</evidence>
<dbReference type="GO" id="GO:0004326">
    <property type="term" value="F:tetrahydrofolylpolyglutamate synthase activity"/>
    <property type="evidence" value="ECO:0007669"/>
    <property type="project" value="InterPro"/>
</dbReference>
<dbReference type="GO" id="GO:0051301">
    <property type="term" value="P:cell division"/>
    <property type="evidence" value="ECO:0007669"/>
    <property type="project" value="UniProtKB-KW"/>
</dbReference>
<dbReference type="RefSeq" id="WP_130600359.1">
    <property type="nucleotide sequence ID" value="NZ_CP036200.1"/>
</dbReference>
<dbReference type="SUPFAM" id="SSF53623">
    <property type="entry name" value="MurD-like peptide ligases, catalytic domain"/>
    <property type="match status" value="1"/>
</dbReference>
<comment type="caution">
    <text evidence="11">Lacks conserved residue(s) required for the propagation of feature annotation.</text>
</comment>
<evidence type="ECO:0000256" key="3">
    <source>
        <dbReference type="ARBA" id="ARBA00022598"/>
    </source>
</evidence>
<organism evidence="16 17">
    <name type="scientific">Shewanella maritima</name>
    <dbReference type="NCBI Taxonomy" id="2520507"/>
    <lineage>
        <taxon>Bacteria</taxon>
        <taxon>Pseudomonadati</taxon>
        <taxon>Pseudomonadota</taxon>
        <taxon>Gammaproteobacteria</taxon>
        <taxon>Alteromonadales</taxon>
        <taxon>Shewanellaceae</taxon>
        <taxon>Shewanella</taxon>
    </lineage>
</organism>
<dbReference type="InterPro" id="IPR000713">
    <property type="entry name" value="Mur_ligase_N"/>
</dbReference>
<keyword evidence="4 11" id="KW-0132">Cell division</keyword>
<gene>
    <name evidence="11" type="primary">murE</name>
    <name evidence="16" type="ORF">EXU30_11985</name>
</gene>
<evidence type="ECO:0000256" key="8">
    <source>
        <dbReference type="ARBA" id="ARBA00022984"/>
    </source>
</evidence>
<evidence type="ECO:0000256" key="7">
    <source>
        <dbReference type="ARBA" id="ARBA00022960"/>
    </source>
</evidence>
<feature type="binding site" evidence="11">
    <location>
        <begin position="167"/>
        <end position="168"/>
    </location>
    <ligand>
        <name>UDP-N-acetyl-alpha-D-muramoyl-L-alanyl-D-glutamate</name>
        <dbReference type="ChEBI" id="CHEBI:83900"/>
    </ligand>
</feature>
<dbReference type="NCBIfam" id="NF001123">
    <property type="entry name" value="PRK00139.1-1"/>
    <property type="match status" value="1"/>
</dbReference>
<dbReference type="GO" id="GO:0008360">
    <property type="term" value="P:regulation of cell shape"/>
    <property type="evidence" value="ECO:0007669"/>
    <property type="project" value="UniProtKB-KW"/>
</dbReference>
<feature type="binding site" evidence="11">
    <location>
        <position position="27"/>
    </location>
    <ligand>
        <name>UDP-N-acetyl-alpha-D-muramoyl-L-alanyl-D-glutamate</name>
        <dbReference type="ChEBI" id="CHEBI:83900"/>
    </ligand>
</feature>
<dbReference type="Pfam" id="PF01225">
    <property type="entry name" value="Mur_ligase"/>
    <property type="match status" value="1"/>
</dbReference>
<feature type="binding site" evidence="11">
    <location>
        <position position="25"/>
    </location>
    <ligand>
        <name>UDP-N-acetyl-alpha-D-muramoyl-L-alanyl-D-glutamate</name>
        <dbReference type="ChEBI" id="CHEBI:83900"/>
    </ligand>
</feature>
<protein>
    <recommendedName>
        <fullName evidence="11">UDP-N-acetylmuramyl-tripeptide synthetase</fullName>
        <ecNumber evidence="11">6.3.2.-</ecNumber>
    </recommendedName>
    <alternativeName>
        <fullName evidence="11">UDP-MurNAc-tripeptide synthetase</fullName>
    </alternativeName>
</protein>
<accession>A0A411PIW1</accession>
<keyword evidence="17" id="KW-1185">Reference proteome</keyword>
<dbReference type="PANTHER" id="PTHR23135">
    <property type="entry name" value="MUR LIGASE FAMILY MEMBER"/>
    <property type="match status" value="1"/>
</dbReference>
<evidence type="ECO:0000256" key="12">
    <source>
        <dbReference type="RuleBase" id="RU004135"/>
    </source>
</evidence>
<name>A0A411PIW1_9GAMM</name>
<evidence type="ECO:0000256" key="5">
    <source>
        <dbReference type="ARBA" id="ARBA00022741"/>
    </source>
</evidence>
<keyword evidence="5 11" id="KW-0547">Nucleotide-binding</keyword>
<dbReference type="Proteomes" id="UP000291106">
    <property type="component" value="Chromosome"/>
</dbReference>
<dbReference type="InterPro" id="IPR036615">
    <property type="entry name" value="Mur_ligase_C_dom_sf"/>
</dbReference>
<keyword evidence="11" id="KW-0460">Magnesium</keyword>
<keyword evidence="10 11" id="KW-0961">Cell wall biogenesis/degradation</keyword>